<accession>A0ABS5SYY8</accession>
<name>A0ABS5SYY8_9GAMM</name>
<dbReference type="RefSeq" id="WP_214237965.1">
    <property type="nucleotide sequence ID" value="NZ_JABBFR010000020.1"/>
</dbReference>
<comment type="caution">
    <text evidence="1">The sequence shown here is derived from an EMBL/GenBank/DDBJ whole genome shotgun (WGS) entry which is preliminary data.</text>
</comment>
<evidence type="ECO:0000313" key="2">
    <source>
        <dbReference type="Proteomes" id="UP000790096"/>
    </source>
</evidence>
<gene>
    <name evidence="1" type="ORF">HH682_12970</name>
</gene>
<dbReference type="Proteomes" id="UP000790096">
    <property type="component" value="Unassembled WGS sequence"/>
</dbReference>
<organism evidence="1 2">
    <name type="scientific">Rosenbergiella gaditana</name>
    <dbReference type="NCBI Taxonomy" id="2726987"/>
    <lineage>
        <taxon>Bacteria</taxon>
        <taxon>Pseudomonadati</taxon>
        <taxon>Pseudomonadota</taxon>
        <taxon>Gammaproteobacteria</taxon>
        <taxon>Enterobacterales</taxon>
        <taxon>Erwiniaceae</taxon>
        <taxon>Rosenbergiella</taxon>
    </lineage>
</organism>
<protein>
    <submittedName>
        <fullName evidence="1">Aspartyl/asparaginyl beta-hydroxylase domain-containing protein</fullName>
    </submittedName>
</protein>
<sequence length="53" mass="6411">MIIFDNFYKHEMRNDTDKLPKVLFIDIYRPMIELGTFIDKLFLNLITANPYVE</sequence>
<dbReference type="EMBL" id="JABBFR010000020">
    <property type="protein sequence ID" value="MBT0725311.1"/>
    <property type="molecule type" value="Genomic_DNA"/>
</dbReference>
<keyword evidence="2" id="KW-1185">Reference proteome</keyword>
<evidence type="ECO:0000313" key="1">
    <source>
        <dbReference type="EMBL" id="MBT0725311.1"/>
    </source>
</evidence>
<proteinExistence type="predicted"/>
<reference evidence="1 2" key="1">
    <citation type="submission" date="2020-04" db="EMBL/GenBank/DDBJ databases">
        <title>Genome sequencing of Rosenbergiella species.</title>
        <authorList>
            <person name="Alvarez-Perez S."/>
            <person name="Lievens B."/>
        </authorList>
    </citation>
    <scope>NUCLEOTIDE SEQUENCE [LARGE SCALE GENOMIC DNA]</scope>
    <source>
        <strain evidence="1 2">S61</strain>
    </source>
</reference>